<dbReference type="AlphaFoldDB" id="A0A0C2HDX8"/>
<feature type="region of interest" description="Disordered" evidence="1">
    <location>
        <begin position="14"/>
        <end position="38"/>
    </location>
</feature>
<dbReference type="Proteomes" id="UP000054047">
    <property type="component" value="Unassembled WGS sequence"/>
</dbReference>
<protein>
    <submittedName>
        <fullName evidence="2">Uncharacterized protein</fullName>
    </submittedName>
</protein>
<dbReference type="EMBL" id="KN726578">
    <property type="protein sequence ID" value="KIH67766.1"/>
    <property type="molecule type" value="Genomic_DNA"/>
</dbReference>
<organism evidence="2 3">
    <name type="scientific">Ancylostoma duodenale</name>
    <dbReference type="NCBI Taxonomy" id="51022"/>
    <lineage>
        <taxon>Eukaryota</taxon>
        <taxon>Metazoa</taxon>
        <taxon>Ecdysozoa</taxon>
        <taxon>Nematoda</taxon>
        <taxon>Chromadorea</taxon>
        <taxon>Rhabditida</taxon>
        <taxon>Rhabditina</taxon>
        <taxon>Rhabditomorpha</taxon>
        <taxon>Strongyloidea</taxon>
        <taxon>Ancylostomatidae</taxon>
        <taxon>Ancylostomatinae</taxon>
        <taxon>Ancylostoma</taxon>
    </lineage>
</organism>
<gene>
    <name evidence="2" type="ORF">ANCDUO_01899</name>
</gene>
<keyword evidence="3" id="KW-1185">Reference proteome</keyword>
<name>A0A0C2HDX8_9BILA</name>
<feature type="compositionally biased region" description="Pro residues" evidence="1">
    <location>
        <begin position="14"/>
        <end position="37"/>
    </location>
</feature>
<evidence type="ECO:0000313" key="3">
    <source>
        <dbReference type="Proteomes" id="UP000054047"/>
    </source>
</evidence>
<reference evidence="2 3" key="1">
    <citation type="submission" date="2013-12" db="EMBL/GenBank/DDBJ databases">
        <title>Draft genome of the parsitic nematode Ancylostoma duodenale.</title>
        <authorList>
            <person name="Mitreva M."/>
        </authorList>
    </citation>
    <scope>NUCLEOTIDE SEQUENCE [LARGE SCALE GENOMIC DNA]</scope>
    <source>
        <strain evidence="2 3">Zhejiang</strain>
    </source>
</reference>
<evidence type="ECO:0000256" key="1">
    <source>
        <dbReference type="SAM" id="MobiDB-lite"/>
    </source>
</evidence>
<feature type="region of interest" description="Disordered" evidence="1">
    <location>
        <begin position="64"/>
        <end position="84"/>
    </location>
</feature>
<proteinExistence type="predicted"/>
<evidence type="ECO:0000313" key="2">
    <source>
        <dbReference type="EMBL" id="KIH67766.1"/>
    </source>
</evidence>
<accession>A0A0C2HDX8</accession>
<sequence length="132" mass="14076">MVVTADYLPCQLQPCPPPPLPPPPTTTPKPTPKPPATIPGKVVVVPPNYYLPCQLQPCPPPPLITTPSPAQKPSAAVPGTTGANPKQDWKLTICDTWGVPSGLTPYVLCSFPHVSFQVRKVLASSNRSVCYE</sequence>